<dbReference type="PANTHER" id="PTHR13754">
    <property type="entry name" value="METALLO-BETA-LACTAMASE SUPERFAMILY PROTEIN"/>
    <property type="match status" value="1"/>
</dbReference>
<organism evidence="2">
    <name type="scientific">marine sediment metagenome</name>
    <dbReference type="NCBI Taxonomy" id="412755"/>
    <lineage>
        <taxon>unclassified sequences</taxon>
        <taxon>metagenomes</taxon>
        <taxon>ecological metagenomes</taxon>
    </lineage>
</organism>
<dbReference type="AlphaFoldDB" id="X0XJ15"/>
<protein>
    <recommendedName>
        <fullName evidence="1">Metallo-beta-lactamase domain-containing protein</fullName>
    </recommendedName>
</protein>
<dbReference type="InterPro" id="IPR052926">
    <property type="entry name" value="Metallo-beta-lactamase_dom"/>
</dbReference>
<evidence type="ECO:0000313" key="2">
    <source>
        <dbReference type="EMBL" id="GAG35357.1"/>
    </source>
</evidence>
<name>X0XJ15_9ZZZZ</name>
<evidence type="ECO:0000259" key="1">
    <source>
        <dbReference type="SMART" id="SM00849"/>
    </source>
</evidence>
<dbReference type="InterPro" id="IPR036866">
    <property type="entry name" value="RibonucZ/Hydroxyglut_hydro"/>
</dbReference>
<dbReference type="SUPFAM" id="SSF56281">
    <property type="entry name" value="Metallo-hydrolase/oxidoreductase"/>
    <property type="match status" value="1"/>
</dbReference>
<dbReference type="GO" id="GO:0016740">
    <property type="term" value="F:transferase activity"/>
    <property type="evidence" value="ECO:0007669"/>
    <property type="project" value="TreeGrafter"/>
</dbReference>
<dbReference type="InterPro" id="IPR001279">
    <property type="entry name" value="Metallo-B-lactamas"/>
</dbReference>
<proteinExistence type="predicted"/>
<reference evidence="2" key="1">
    <citation type="journal article" date="2014" name="Front. Microbiol.">
        <title>High frequency of phylogenetically diverse reductive dehalogenase-homologous genes in deep subseafloor sedimentary metagenomes.</title>
        <authorList>
            <person name="Kawai M."/>
            <person name="Futagami T."/>
            <person name="Toyoda A."/>
            <person name="Takaki Y."/>
            <person name="Nishi S."/>
            <person name="Hori S."/>
            <person name="Arai W."/>
            <person name="Tsubouchi T."/>
            <person name="Morono Y."/>
            <person name="Uchiyama I."/>
            <person name="Ito T."/>
            <person name="Fujiyama A."/>
            <person name="Inagaki F."/>
            <person name="Takami H."/>
        </authorList>
    </citation>
    <scope>NUCLEOTIDE SEQUENCE</scope>
    <source>
        <strain evidence="2">Expedition CK06-06</strain>
    </source>
</reference>
<comment type="caution">
    <text evidence="2">The sequence shown here is derived from an EMBL/GenBank/DDBJ whole genome shotgun (WGS) entry which is preliminary data.</text>
</comment>
<dbReference type="InterPro" id="IPR041712">
    <property type="entry name" value="DHPS-like_MBL-fold"/>
</dbReference>
<dbReference type="EMBL" id="BARS01049657">
    <property type="protein sequence ID" value="GAG35357.1"/>
    <property type="molecule type" value="Genomic_DNA"/>
</dbReference>
<sequence>KTAWGFSCLIKEEDGTILFDTGGNGKILLSNMNRLKLDPQQVRIVVLSHIHNDHVGGLEAFLEQNSNVTIYLPHSFPDAFKDKVKKYGAKIINVNKPLRICQNVYSTGELGTEIKEESLIINTEKGLIIITGCAHPGIIEIVRKAKEIMKTNVYLVMGGFHLKGMSQREIDGIVEEFKKEGVEKVGACHCSGDLARKIFEKAYHEDFIRVGVGKIIEID</sequence>
<feature type="domain" description="Metallo-beta-lactamase" evidence="1">
    <location>
        <begin position="4"/>
        <end position="189"/>
    </location>
</feature>
<feature type="non-terminal residue" evidence="2">
    <location>
        <position position="1"/>
    </location>
</feature>
<dbReference type="Pfam" id="PF00753">
    <property type="entry name" value="Lactamase_B"/>
    <property type="match status" value="1"/>
</dbReference>
<dbReference type="Gene3D" id="3.60.15.10">
    <property type="entry name" value="Ribonuclease Z/Hydroxyacylglutathione hydrolase-like"/>
    <property type="match status" value="1"/>
</dbReference>
<accession>X0XJ15</accession>
<dbReference type="SMART" id="SM00849">
    <property type="entry name" value="Lactamase_B"/>
    <property type="match status" value="1"/>
</dbReference>
<dbReference type="CDD" id="cd07713">
    <property type="entry name" value="DHPS-like_MBL-fold"/>
    <property type="match status" value="1"/>
</dbReference>
<gene>
    <name evidence="2" type="ORF">S01H1_74247</name>
</gene>
<dbReference type="PANTHER" id="PTHR13754:SF13">
    <property type="entry name" value="METALLO-BETA-LACTAMASE SUPERFAMILY PROTEIN (AFU_ORTHOLOGUE AFUA_3G07630)"/>
    <property type="match status" value="1"/>
</dbReference>